<dbReference type="OrthoDB" id="9788336at2"/>
<reference evidence="9 10" key="1">
    <citation type="journal article" date="2011" name="Stand. Genomic Sci.">
        <title>Complete genome sequence of the thermophilic sulfur-reducer Hippea maritima type strain (MH(2)).</title>
        <authorList>
            <person name="Huntemann M."/>
            <person name="Lu M."/>
            <person name="Nolan M."/>
            <person name="Lapidus A."/>
            <person name="Lucas S."/>
            <person name="Hammon N."/>
            <person name="Deshpande S."/>
            <person name="Cheng J.F."/>
            <person name="Tapia R."/>
            <person name="Han C."/>
            <person name="Goodwin L."/>
            <person name="Pitluck S."/>
            <person name="Liolios K."/>
            <person name="Pagani I."/>
            <person name="Ivanova N."/>
            <person name="Ovchinikova G."/>
            <person name="Pati A."/>
            <person name="Chen A."/>
            <person name="Palaniappan K."/>
            <person name="Land M."/>
            <person name="Hauser L."/>
            <person name="Jeffries C.D."/>
            <person name="Detter J.C."/>
            <person name="Brambilla E.M."/>
            <person name="Rohde M."/>
            <person name="Spring S."/>
            <person name="Goker M."/>
            <person name="Woyke T."/>
            <person name="Bristow J."/>
            <person name="Eisen J.A."/>
            <person name="Markowitz V."/>
            <person name="Hugenholtz P."/>
            <person name="Kyrpides N.C."/>
            <person name="Klenk H.P."/>
            <person name="Mavromatis K."/>
        </authorList>
    </citation>
    <scope>NUCLEOTIDE SEQUENCE [LARGE SCALE GENOMIC DNA]</scope>
    <source>
        <strain evidence="10">ATCC 700847 / DSM 10411 / MH2</strain>
    </source>
</reference>
<dbReference type="InterPro" id="IPR020069">
    <property type="entry name" value="Ribosomal_bL9_C"/>
</dbReference>
<evidence type="ECO:0000256" key="7">
    <source>
        <dbReference type="HAMAP-Rule" id="MF_00503"/>
    </source>
</evidence>
<evidence type="ECO:0000256" key="5">
    <source>
        <dbReference type="ARBA" id="ARBA00023274"/>
    </source>
</evidence>
<dbReference type="SUPFAM" id="SSF55653">
    <property type="entry name" value="Ribosomal protein L9 C-domain"/>
    <property type="match status" value="1"/>
</dbReference>
<dbReference type="HOGENOM" id="CLU_078938_3_0_7"/>
<keyword evidence="5 7" id="KW-0687">Ribonucleoprotein</keyword>
<dbReference type="HAMAP" id="MF_00503">
    <property type="entry name" value="Ribosomal_bL9"/>
    <property type="match status" value="1"/>
</dbReference>
<keyword evidence="3 7" id="KW-0694">RNA-binding</keyword>
<dbReference type="InterPro" id="IPR000244">
    <property type="entry name" value="Ribosomal_bL9"/>
</dbReference>
<evidence type="ECO:0000256" key="2">
    <source>
        <dbReference type="ARBA" id="ARBA00022730"/>
    </source>
</evidence>
<dbReference type="Gene3D" id="3.10.430.100">
    <property type="entry name" value="Ribosomal protein L9, C-terminal domain"/>
    <property type="match status" value="1"/>
</dbReference>
<dbReference type="GO" id="GO:0003735">
    <property type="term" value="F:structural constituent of ribosome"/>
    <property type="evidence" value="ECO:0007669"/>
    <property type="project" value="InterPro"/>
</dbReference>
<keyword evidence="4 7" id="KW-0689">Ribosomal protein</keyword>
<dbReference type="FunCoup" id="F2LU73">
    <property type="interactions" value="532"/>
</dbReference>
<accession>F2LU73</accession>
<dbReference type="InterPro" id="IPR036935">
    <property type="entry name" value="Ribosomal_bL9_N_sf"/>
</dbReference>
<protein>
    <recommendedName>
        <fullName evidence="6 7">Large ribosomal subunit protein bL9</fullName>
    </recommendedName>
</protein>
<dbReference type="InterPro" id="IPR020070">
    <property type="entry name" value="Ribosomal_bL9_N"/>
</dbReference>
<reference evidence="10" key="2">
    <citation type="submission" date="2011-03" db="EMBL/GenBank/DDBJ databases">
        <title>The complete genome of Hippea maritima DSM 10411.</title>
        <authorList>
            <consortium name="US DOE Joint Genome Institute (JGI-PGF)"/>
            <person name="Lucas S."/>
            <person name="Copeland A."/>
            <person name="Lapidus A."/>
            <person name="Bruce D."/>
            <person name="Goodwin L."/>
            <person name="Pitluck S."/>
            <person name="Peters L."/>
            <person name="Kyrpides N."/>
            <person name="Mavromatis K."/>
            <person name="Pagani I."/>
            <person name="Ivanova N."/>
            <person name="Mikhailova N."/>
            <person name="Lu M."/>
            <person name="Detter J.C."/>
            <person name="Tapia R."/>
            <person name="Han C."/>
            <person name="Land M."/>
            <person name="Hauser L."/>
            <person name="Markowitz V."/>
            <person name="Cheng J.-F."/>
            <person name="Hugenholtz P."/>
            <person name="Woyke T."/>
            <person name="Wu D."/>
            <person name="Spring S."/>
            <person name="Schroeder M."/>
            <person name="Brambilla E."/>
            <person name="Klenk H.-P."/>
            <person name="Eisen J.A."/>
        </authorList>
    </citation>
    <scope>NUCLEOTIDE SEQUENCE [LARGE SCALE GENOMIC DNA]</scope>
    <source>
        <strain evidence="10">ATCC 700847 / DSM 10411 / MH2</strain>
    </source>
</reference>
<dbReference type="NCBIfam" id="TIGR00158">
    <property type="entry name" value="L9"/>
    <property type="match status" value="1"/>
</dbReference>
<dbReference type="GO" id="GO:0019843">
    <property type="term" value="F:rRNA binding"/>
    <property type="evidence" value="ECO:0007669"/>
    <property type="project" value="UniProtKB-UniRule"/>
</dbReference>
<dbReference type="InterPro" id="IPR020594">
    <property type="entry name" value="Ribosomal_bL9_bac/chp"/>
</dbReference>
<gene>
    <name evidence="7" type="primary">rplI</name>
    <name evidence="9" type="ordered locus">Hipma_1581</name>
</gene>
<comment type="similarity">
    <text evidence="1 7">Belongs to the bacterial ribosomal protein bL9 family.</text>
</comment>
<dbReference type="PANTHER" id="PTHR21368">
    <property type="entry name" value="50S RIBOSOMAL PROTEIN L9"/>
    <property type="match status" value="1"/>
</dbReference>
<dbReference type="EMBL" id="CP002606">
    <property type="protein sequence ID" value="AEA34536.1"/>
    <property type="molecule type" value="Genomic_DNA"/>
</dbReference>
<organism evidence="9 10">
    <name type="scientific">Hippea maritima (strain ATCC 700847 / DSM 10411 / MH2)</name>
    <dbReference type="NCBI Taxonomy" id="760142"/>
    <lineage>
        <taxon>Bacteria</taxon>
        <taxon>Pseudomonadati</taxon>
        <taxon>Campylobacterota</taxon>
        <taxon>Desulfurellia</taxon>
        <taxon>Desulfurellales</taxon>
        <taxon>Hippeaceae</taxon>
        <taxon>Hippea</taxon>
    </lineage>
</organism>
<evidence type="ECO:0000256" key="1">
    <source>
        <dbReference type="ARBA" id="ARBA00010605"/>
    </source>
</evidence>
<keyword evidence="10" id="KW-1185">Reference proteome</keyword>
<proteinExistence type="inferred from homology"/>
<dbReference type="InParanoid" id="F2LU73"/>
<dbReference type="Pfam" id="PF03948">
    <property type="entry name" value="Ribosomal_L9_C"/>
    <property type="match status" value="1"/>
</dbReference>
<evidence type="ECO:0000313" key="9">
    <source>
        <dbReference type="EMBL" id="AEA34536.1"/>
    </source>
</evidence>
<evidence type="ECO:0000259" key="8">
    <source>
        <dbReference type="PROSITE" id="PS00651"/>
    </source>
</evidence>
<evidence type="ECO:0000256" key="4">
    <source>
        <dbReference type="ARBA" id="ARBA00022980"/>
    </source>
</evidence>
<dbReference type="RefSeq" id="WP_013682565.1">
    <property type="nucleotide sequence ID" value="NC_015318.1"/>
</dbReference>
<sequence length="150" mass="16866">MKVVLLEDVDKLGYAGDIKTVKDGYAKNYLIPKGFALAATKSNLKLVEEKRKAILRRIEKRIEQANKVKEALDGLEIEIKARAGEKGKLFGSVTANEIYEQLKDKAEFDKKSIRLPKDGIKEIGKHEVEVAIYRDVKATVKVNVVPLNEE</sequence>
<feature type="domain" description="Ribosomal protein L9" evidence="8">
    <location>
        <begin position="13"/>
        <end position="40"/>
    </location>
</feature>
<evidence type="ECO:0000256" key="6">
    <source>
        <dbReference type="ARBA" id="ARBA00035292"/>
    </source>
</evidence>
<dbReference type="InterPro" id="IPR036791">
    <property type="entry name" value="Ribosomal_bL9_C_sf"/>
</dbReference>
<evidence type="ECO:0000313" key="10">
    <source>
        <dbReference type="Proteomes" id="UP000008139"/>
    </source>
</evidence>
<comment type="function">
    <text evidence="7">Binds to the 23S rRNA.</text>
</comment>
<dbReference type="Gene3D" id="3.40.5.10">
    <property type="entry name" value="Ribosomal protein L9, N-terminal domain"/>
    <property type="match status" value="1"/>
</dbReference>
<dbReference type="Proteomes" id="UP000008139">
    <property type="component" value="Chromosome"/>
</dbReference>
<dbReference type="SUPFAM" id="SSF55658">
    <property type="entry name" value="L9 N-domain-like"/>
    <property type="match status" value="1"/>
</dbReference>
<keyword evidence="2 7" id="KW-0699">rRNA-binding</keyword>
<dbReference type="STRING" id="760142.Hipma_1581"/>
<dbReference type="KEGG" id="hmr:Hipma_1581"/>
<dbReference type="FunFam" id="3.40.5.10:FF:000003">
    <property type="entry name" value="50S ribosomal protein L9"/>
    <property type="match status" value="1"/>
</dbReference>
<dbReference type="GO" id="GO:0005840">
    <property type="term" value="C:ribosome"/>
    <property type="evidence" value="ECO:0007669"/>
    <property type="project" value="UniProtKB-KW"/>
</dbReference>
<evidence type="ECO:0000256" key="3">
    <source>
        <dbReference type="ARBA" id="ARBA00022884"/>
    </source>
</evidence>
<dbReference type="GO" id="GO:1990904">
    <property type="term" value="C:ribonucleoprotein complex"/>
    <property type="evidence" value="ECO:0007669"/>
    <property type="project" value="UniProtKB-KW"/>
</dbReference>
<dbReference type="AlphaFoldDB" id="F2LU73"/>
<dbReference type="InterPro" id="IPR009027">
    <property type="entry name" value="Ribosomal_bL9/RNase_H1_N"/>
</dbReference>
<dbReference type="PROSITE" id="PS00651">
    <property type="entry name" value="RIBOSOMAL_L9"/>
    <property type="match status" value="1"/>
</dbReference>
<dbReference type="GO" id="GO:0006412">
    <property type="term" value="P:translation"/>
    <property type="evidence" value="ECO:0007669"/>
    <property type="project" value="UniProtKB-UniRule"/>
</dbReference>
<dbReference type="eggNOG" id="COG0359">
    <property type="taxonomic scope" value="Bacteria"/>
</dbReference>
<name>F2LU73_HIPMA</name>
<dbReference type="Pfam" id="PF01281">
    <property type="entry name" value="Ribosomal_L9_N"/>
    <property type="match status" value="1"/>
</dbReference>